<dbReference type="Gene3D" id="1.10.472.80">
    <property type="entry name" value="Ypt/Rab-GAP domain of gyp1p, domain 3"/>
    <property type="match status" value="1"/>
</dbReference>
<dbReference type="AlphaFoldDB" id="A0A814JK23"/>
<accession>A0A814JK23</accession>
<dbReference type="GO" id="GO:0005096">
    <property type="term" value="F:GTPase activator activity"/>
    <property type="evidence" value="ECO:0007669"/>
    <property type="project" value="UniProtKB-KW"/>
</dbReference>
<dbReference type="Proteomes" id="UP000663828">
    <property type="component" value="Unassembled WGS sequence"/>
</dbReference>
<evidence type="ECO:0000313" key="5">
    <source>
        <dbReference type="Proteomes" id="UP000663828"/>
    </source>
</evidence>
<evidence type="ECO:0000256" key="1">
    <source>
        <dbReference type="ARBA" id="ARBA00022468"/>
    </source>
</evidence>
<name>A0A814JK23_ADIRI</name>
<dbReference type="Pfam" id="PF00566">
    <property type="entry name" value="RabGAP-TBC"/>
    <property type="match status" value="1"/>
</dbReference>
<dbReference type="InterPro" id="IPR000195">
    <property type="entry name" value="Rab-GAP-TBC_dom"/>
</dbReference>
<dbReference type="InterPro" id="IPR035969">
    <property type="entry name" value="Rab-GAP_TBC_sf"/>
</dbReference>
<dbReference type="SUPFAM" id="SSF47923">
    <property type="entry name" value="Ypt/Rab-GAP domain of gyp1p"/>
    <property type="match status" value="2"/>
</dbReference>
<proteinExistence type="predicted"/>
<gene>
    <name evidence="4" type="ORF">XAT740_LOCUS15137</name>
</gene>
<sequence>MPPTNNNKMHTSHSPTSSISLLTDDYSECNNSDEVASTFTSKLHYRQLQSDYRLPNVVVFTISLNECNLCQSKKKFSVDTQLLSYSVLVRLINRTFNLRSNFTLIAKESSSFRCNFPVTDDFDVDGCIMNMTEEIDDENKQHSTLEFIVYKYPRTKDQLQYDSDDWCVLDESSNIVERKDDNFEIIPIQNDCIIVTVKPKDQRQETFLQKATGWLHGSVNSSSNNCVTKKEFQQMLDPSTGRLLDEQLFRQRIFDHGCDESIRKIVWCYLLRVFNESMTNEDKSEYTHRAKERYNEMKLAWQNRCKQGDVEITTLDNLIQKDVRRTDRSVKFFDDKENLSCQKLFNILMTYSVYHPEPGYIQGMNDMVSPLLYVIRDEALTYACFCSLMRYMSPLFHSNGNAMNRRLNLLRKTIQAIDMDLWMKIEQCDIGNLMFTFRWLLLDCKREFPFKDIFRVFETLWASLPIDTFEFNHDNTFSDQDDLCPSSLCNPHRSSFMSSISNTILSSRSASPTLEDTRSQHSSLDGGDSGYRDEQLPGTFDLNLRSNRLDSSCYLSASTNSNSISNISLGKWLTHFSSIDTDEQYSDMFTIFLCVALLEQNRSSIMQMSRLNTDDDDDHIGSYFTRLVRQHDARHALQLARNYHRQYVLFQMRVKHLLTEN</sequence>
<dbReference type="Gene3D" id="1.10.8.270">
    <property type="entry name" value="putative rabgap domain of human tbc1 domain family member 14 like domains"/>
    <property type="match status" value="1"/>
</dbReference>
<dbReference type="PANTHER" id="PTHR22957:SF333">
    <property type="entry name" value="TBC1 DOMAIN FAMILY MEMBER 25"/>
    <property type="match status" value="1"/>
</dbReference>
<organism evidence="4 5">
    <name type="scientific">Adineta ricciae</name>
    <name type="common">Rotifer</name>
    <dbReference type="NCBI Taxonomy" id="249248"/>
    <lineage>
        <taxon>Eukaryota</taxon>
        <taxon>Metazoa</taxon>
        <taxon>Spiralia</taxon>
        <taxon>Gnathifera</taxon>
        <taxon>Rotifera</taxon>
        <taxon>Eurotatoria</taxon>
        <taxon>Bdelloidea</taxon>
        <taxon>Adinetida</taxon>
        <taxon>Adinetidae</taxon>
        <taxon>Adineta</taxon>
    </lineage>
</organism>
<feature type="domain" description="Rab-GAP TBC" evidence="3">
    <location>
        <begin position="257"/>
        <end position="464"/>
    </location>
</feature>
<dbReference type="PROSITE" id="PS50086">
    <property type="entry name" value="TBC_RABGAP"/>
    <property type="match status" value="1"/>
</dbReference>
<keyword evidence="1" id="KW-0343">GTPase activation</keyword>
<reference evidence="4" key="1">
    <citation type="submission" date="2021-02" db="EMBL/GenBank/DDBJ databases">
        <authorList>
            <person name="Nowell W R."/>
        </authorList>
    </citation>
    <scope>NUCLEOTIDE SEQUENCE</scope>
</reference>
<feature type="region of interest" description="Disordered" evidence="2">
    <location>
        <begin position="508"/>
        <end position="533"/>
    </location>
</feature>
<dbReference type="SMART" id="SM00164">
    <property type="entry name" value="TBC"/>
    <property type="match status" value="1"/>
</dbReference>
<evidence type="ECO:0000313" key="4">
    <source>
        <dbReference type="EMBL" id="CAF1038561.1"/>
    </source>
</evidence>
<comment type="caution">
    <text evidence="4">The sequence shown here is derived from an EMBL/GenBank/DDBJ whole genome shotgun (WGS) entry which is preliminary data.</text>
</comment>
<protein>
    <recommendedName>
        <fullName evidence="3">Rab-GAP TBC domain-containing protein</fullName>
    </recommendedName>
</protein>
<dbReference type="EMBL" id="CAJNOR010000928">
    <property type="protein sequence ID" value="CAF1038561.1"/>
    <property type="molecule type" value="Genomic_DNA"/>
</dbReference>
<dbReference type="PANTHER" id="PTHR22957">
    <property type="entry name" value="TBC1 DOMAIN FAMILY MEMBER GTPASE-ACTIVATING PROTEIN"/>
    <property type="match status" value="1"/>
</dbReference>
<evidence type="ECO:0000259" key="3">
    <source>
        <dbReference type="PROSITE" id="PS50086"/>
    </source>
</evidence>
<keyword evidence="5" id="KW-1185">Reference proteome</keyword>
<evidence type="ECO:0000256" key="2">
    <source>
        <dbReference type="SAM" id="MobiDB-lite"/>
    </source>
</evidence>